<proteinExistence type="predicted"/>
<reference evidence="3" key="1">
    <citation type="journal article" date="2017" name="bioRxiv">
        <title>Comparative analysis of the genomes of Stylophora pistillata and Acropora digitifera provides evidence for extensive differences between species of corals.</title>
        <authorList>
            <person name="Voolstra C.R."/>
            <person name="Li Y."/>
            <person name="Liew Y.J."/>
            <person name="Baumgarten S."/>
            <person name="Zoccola D."/>
            <person name="Flot J.-F."/>
            <person name="Tambutte S."/>
            <person name="Allemand D."/>
            <person name="Aranda M."/>
        </authorList>
    </citation>
    <scope>NUCLEOTIDE SEQUENCE [LARGE SCALE GENOMIC DNA]</scope>
</reference>
<dbReference type="PANTHER" id="PTHR13333:SF5">
    <property type="entry name" value="M-AAA PROTEASE-INTERACTING PROTEIN 1, MITOCHONDRIAL"/>
    <property type="match status" value="1"/>
</dbReference>
<comment type="caution">
    <text evidence="2">The sequence shown here is derived from an EMBL/GenBank/DDBJ whole genome shotgun (WGS) entry which is preliminary data.</text>
</comment>
<dbReference type="GO" id="GO:0043022">
    <property type="term" value="F:ribosome binding"/>
    <property type="evidence" value="ECO:0007669"/>
    <property type="project" value="TreeGrafter"/>
</dbReference>
<dbReference type="Proteomes" id="UP000225706">
    <property type="component" value="Unassembled WGS sequence"/>
</dbReference>
<feature type="region of interest" description="Disordered" evidence="1">
    <location>
        <begin position="1"/>
        <end position="22"/>
    </location>
</feature>
<accession>A0A2B4RN70</accession>
<dbReference type="EMBL" id="LSMT01000449">
    <property type="protein sequence ID" value="PFX17778.1"/>
    <property type="molecule type" value="Genomic_DNA"/>
</dbReference>
<dbReference type="PANTHER" id="PTHR13333">
    <property type="entry name" value="M-AAA PROTEASE-INTERACTING PROTEIN 1, MITOCHONDRIAL"/>
    <property type="match status" value="1"/>
</dbReference>
<protein>
    <submittedName>
        <fullName evidence="2">Uncharacterized protein C2orf47, mitochondrial</fullName>
    </submittedName>
</protein>
<dbReference type="AlphaFoldDB" id="A0A2B4RN70"/>
<dbReference type="GO" id="GO:0032979">
    <property type="term" value="P:protein insertion into mitochondrial inner membrane from matrix"/>
    <property type="evidence" value="ECO:0007669"/>
    <property type="project" value="TreeGrafter"/>
</dbReference>
<evidence type="ECO:0000313" key="3">
    <source>
        <dbReference type="Proteomes" id="UP000225706"/>
    </source>
</evidence>
<dbReference type="STRING" id="50429.A0A2B4RN70"/>
<sequence>MCSKKDEDFSGDEDGNGDHDEVKPAIVSLNQGPFGWIAKNLKLFLLKTIVDEEFDENEFLKGAKQALCVVSQLLNKEQYSQLQGIVSNELIDTLMSMKDDKTVKEEVSMKDILSANIQKVKLRIETDETLRGRQTIQNFSRMSTINPESYHSWMQVQCGFTAVEEQEETGIEMFRKQLTKSVPSQVIAAHLGKQTSTQIVKTGVRVVSENTFAQSLTMVGEEAMIAGVGMVSKEMVTRSVSSGGQEAVKTGIQTVTKEVIEDTLSIAGKEVVKTTTTKEVLTQSTSKSASNTVALGVACGAVIEGISAYYDISCAR</sequence>
<gene>
    <name evidence="2" type="ORF">AWC38_SpisGene17890</name>
</gene>
<name>A0A2B4RN70_STYPI</name>
<organism evidence="2 3">
    <name type="scientific">Stylophora pistillata</name>
    <name type="common">Smooth cauliflower coral</name>
    <dbReference type="NCBI Taxonomy" id="50429"/>
    <lineage>
        <taxon>Eukaryota</taxon>
        <taxon>Metazoa</taxon>
        <taxon>Cnidaria</taxon>
        <taxon>Anthozoa</taxon>
        <taxon>Hexacorallia</taxon>
        <taxon>Scleractinia</taxon>
        <taxon>Astrocoeniina</taxon>
        <taxon>Pocilloporidae</taxon>
        <taxon>Stylophora</taxon>
    </lineage>
</organism>
<keyword evidence="3" id="KW-1185">Reference proteome</keyword>
<evidence type="ECO:0000313" key="2">
    <source>
        <dbReference type="EMBL" id="PFX17778.1"/>
    </source>
</evidence>
<dbReference type="GO" id="GO:0005743">
    <property type="term" value="C:mitochondrial inner membrane"/>
    <property type="evidence" value="ECO:0007669"/>
    <property type="project" value="TreeGrafter"/>
</dbReference>
<evidence type="ECO:0000256" key="1">
    <source>
        <dbReference type="SAM" id="MobiDB-lite"/>
    </source>
</evidence>